<dbReference type="Proteomes" id="UP000224567">
    <property type="component" value="Unassembled WGS sequence"/>
</dbReference>
<accession>A0A2G2XAN2</accession>
<dbReference type="PANTHER" id="PTHR38223:SF4">
    <property type="match status" value="1"/>
</dbReference>
<protein>
    <submittedName>
        <fullName evidence="2">Uncharacterized protein</fullName>
    </submittedName>
</protein>
<comment type="caution">
    <text evidence="2">The sequence shown here is derived from an EMBL/GenBank/DDBJ whole genome shotgun (WGS) entry which is preliminary data.</text>
</comment>
<evidence type="ECO:0000313" key="3">
    <source>
        <dbReference type="Proteomes" id="UP000224567"/>
    </source>
</evidence>
<feature type="region of interest" description="Disordered" evidence="1">
    <location>
        <begin position="163"/>
        <end position="182"/>
    </location>
</feature>
<sequence length="182" mass="20057">MAGLQYYFFPTDFYYPRPPKVNGDMNNNNKISTIHDDVAVTTAVRGGVLEYPVSGTTVDGRDMSLLHDKILKVPTSLSMNLVRGANNCEKTGSDLSVYNHPRKVVGIWEHDAVLLGCLGRRLLRTVNPSEQQVGCEGGADVKCPGRRINNLVHGVDLRRRREAVRRGVDGGGGAHTSEKRRD</sequence>
<evidence type="ECO:0000313" key="2">
    <source>
        <dbReference type="EMBL" id="PHT54572.1"/>
    </source>
</evidence>
<reference evidence="3" key="2">
    <citation type="journal article" date="2017" name="J. Anim. Genet.">
        <title>Multiple reference genome sequences of hot pepper reveal the massive evolution of plant disease resistance genes by retroduplication.</title>
        <authorList>
            <person name="Kim S."/>
            <person name="Park J."/>
            <person name="Yeom S.-I."/>
            <person name="Kim Y.-M."/>
            <person name="Seo E."/>
            <person name="Kim K.-T."/>
            <person name="Kim M.-S."/>
            <person name="Lee J.M."/>
            <person name="Cheong K."/>
            <person name="Shin H.-S."/>
            <person name="Kim S.-B."/>
            <person name="Han K."/>
            <person name="Lee J."/>
            <person name="Park M."/>
            <person name="Lee H.-A."/>
            <person name="Lee H.-Y."/>
            <person name="Lee Y."/>
            <person name="Oh S."/>
            <person name="Lee J.H."/>
            <person name="Choi E."/>
            <person name="Choi E."/>
            <person name="Lee S.E."/>
            <person name="Jeon J."/>
            <person name="Kim H."/>
            <person name="Choi G."/>
            <person name="Song H."/>
            <person name="Lee J."/>
            <person name="Lee S.-C."/>
            <person name="Kwon J.-K."/>
            <person name="Lee H.-Y."/>
            <person name="Koo N."/>
            <person name="Hong Y."/>
            <person name="Kim R.W."/>
            <person name="Kang W.-H."/>
            <person name="Huh J.H."/>
            <person name="Kang B.-C."/>
            <person name="Yang T.-J."/>
            <person name="Lee Y.-H."/>
            <person name="Bennetzen J.L."/>
            <person name="Choi D."/>
        </authorList>
    </citation>
    <scope>NUCLEOTIDE SEQUENCE [LARGE SCALE GENOMIC DNA]</scope>
    <source>
        <strain evidence="3">cv. PBC81</strain>
    </source>
</reference>
<dbReference type="OrthoDB" id="841242at2759"/>
<organism evidence="2 3">
    <name type="scientific">Capsicum baccatum</name>
    <name type="common">Peruvian pepper</name>
    <dbReference type="NCBI Taxonomy" id="33114"/>
    <lineage>
        <taxon>Eukaryota</taxon>
        <taxon>Viridiplantae</taxon>
        <taxon>Streptophyta</taxon>
        <taxon>Embryophyta</taxon>
        <taxon>Tracheophyta</taxon>
        <taxon>Spermatophyta</taxon>
        <taxon>Magnoliopsida</taxon>
        <taxon>eudicotyledons</taxon>
        <taxon>Gunneridae</taxon>
        <taxon>Pentapetalae</taxon>
        <taxon>asterids</taxon>
        <taxon>lamiids</taxon>
        <taxon>Solanales</taxon>
        <taxon>Solanaceae</taxon>
        <taxon>Solanoideae</taxon>
        <taxon>Capsiceae</taxon>
        <taxon>Capsicum</taxon>
    </lineage>
</organism>
<gene>
    <name evidence="2" type="ORF">CQW23_09034</name>
</gene>
<reference evidence="2 3" key="1">
    <citation type="journal article" date="2017" name="Genome Biol.">
        <title>New reference genome sequences of hot pepper reveal the massive evolution of plant disease-resistance genes by retroduplication.</title>
        <authorList>
            <person name="Kim S."/>
            <person name="Park J."/>
            <person name="Yeom S.I."/>
            <person name="Kim Y.M."/>
            <person name="Seo E."/>
            <person name="Kim K.T."/>
            <person name="Kim M.S."/>
            <person name="Lee J.M."/>
            <person name="Cheong K."/>
            <person name="Shin H.S."/>
            <person name="Kim S.B."/>
            <person name="Han K."/>
            <person name="Lee J."/>
            <person name="Park M."/>
            <person name="Lee H.A."/>
            <person name="Lee H.Y."/>
            <person name="Lee Y."/>
            <person name="Oh S."/>
            <person name="Lee J.H."/>
            <person name="Choi E."/>
            <person name="Choi E."/>
            <person name="Lee S.E."/>
            <person name="Jeon J."/>
            <person name="Kim H."/>
            <person name="Choi G."/>
            <person name="Song H."/>
            <person name="Lee J."/>
            <person name="Lee S.C."/>
            <person name="Kwon J.K."/>
            <person name="Lee H.Y."/>
            <person name="Koo N."/>
            <person name="Hong Y."/>
            <person name="Kim R.W."/>
            <person name="Kang W.H."/>
            <person name="Huh J.H."/>
            <person name="Kang B.C."/>
            <person name="Yang T.J."/>
            <person name="Lee Y.H."/>
            <person name="Bennetzen J.L."/>
            <person name="Choi D."/>
        </authorList>
    </citation>
    <scope>NUCLEOTIDE SEQUENCE [LARGE SCALE GENOMIC DNA]</scope>
    <source>
        <strain evidence="3">cv. PBC81</strain>
    </source>
</reference>
<name>A0A2G2XAN2_CAPBA</name>
<dbReference type="AlphaFoldDB" id="A0A2G2XAN2"/>
<evidence type="ECO:0000256" key="1">
    <source>
        <dbReference type="SAM" id="MobiDB-lite"/>
    </source>
</evidence>
<proteinExistence type="predicted"/>
<dbReference type="PANTHER" id="PTHR38223">
    <property type="match status" value="1"/>
</dbReference>
<dbReference type="EMBL" id="MLFT02000003">
    <property type="protein sequence ID" value="PHT54572.1"/>
    <property type="molecule type" value="Genomic_DNA"/>
</dbReference>
<keyword evidence="3" id="KW-1185">Reference proteome</keyword>